<evidence type="ECO:0000259" key="3">
    <source>
        <dbReference type="PROSITE" id="PS50045"/>
    </source>
</evidence>
<dbReference type="AlphaFoldDB" id="A0A0C1ZJU6"/>
<sequence>MSASTPVVLISWVSISGGAAPLLTALADPSSPYKGRVEHIYLCRRKGPGDDRETTALEQTKKQLREHPLAKAAKLVVQTWKTKASPIEHLEIREFAERVLAKARDDHPGVELVIHLSPGTPAMHAIWLLLGSTGFVAEPVTLIQTADIHGREAGNPPVQIANVNVNSWLRRYRSMRLSRTDSIDDGQLWDPSLIQSEALAAAVAKLDRWAPIPAPVLLLGERGSGKTSFAARLRVRSPFTNPDLVEWPVVVCGQFRSNPALARSELFGHVEGAFSGANKDRVGWLKIVDGDSLFLDEIADIDDATQRMLIAAIEGRGFHRLGDSELQRSSFRLISATNRTLAELRGGVLDADFLDRIAVFVLRIPPLRECREDLPVAWARVLGRIAARIGVDPQQLQALQHEKRIIKLLSTHPLPGNFRDLERASYHLLAMLGAGAGLDELVNAVSEGIGSANLRTSERVDIAHIRAQLPLSEGQFEAKVDAFGRPWLLAALEYGRDNKAEAARALGLKRSTFTSKLKALDLADN</sequence>
<dbReference type="PANTHER" id="PTHR32071">
    <property type="entry name" value="TRANSCRIPTIONAL REGULATORY PROTEIN"/>
    <property type="match status" value="1"/>
</dbReference>
<dbReference type="Proteomes" id="UP000031599">
    <property type="component" value="Unassembled WGS sequence"/>
</dbReference>
<organism evidence="4 5">
    <name type="scientific">Enhygromyxa salina</name>
    <dbReference type="NCBI Taxonomy" id="215803"/>
    <lineage>
        <taxon>Bacteria</taxon>
        <taxon>Pseudomonadati</taxon>
        <taxon>Myxococcota</taxon>
        <taxon>Polyangia</taxon>
        <taxon>Nannocystales</taxon>
        <taxon>Nannocystaceae</taxon>
        <taxon>Enhygromyxa</taxon>
    </lineage>
</organism>
<protein>
    <submittedName>
        <fullName evidence="4">Response regulator of zinc sigma-54-dependent two-component system</fullName>
    </submittedName>
</protein>
<evidence type="ECO:0000313" key="5">
    <source>
        <dbReference type="Proteomes" id="UP000031599"/>
    </source>
</evidence>
<dbReference type="Pfam" id="PF00158">
    <property type="entry name" value="Sigma54_activat"/>
    <property type="match status" value="1"/>
</dbReference>
<dbReference type="InterPro" id="IPR002197">
    <property type="entry name" value="HTH_Fis"/>
</dbReference>
<keyword evidence="1" id="KW-0547">Nucleotide-binding</keyword>
<gene>
    <name evidence="4" type="ORF">DB30_02999</name>
</gene>
<feature type="domain" description="Sigma-54 factor interaction" evidence="3">
    <location>
        <begin position="192"/>
        <end position="430"/>
    </location>
</feature>
<reference evidence="4 5" key="1">
    <citation type="submission" date="2014-12" db="EMBL/GenBank/DDBJ databases">
        <title>Genome assembly of Enhygromyxa salina DSM 15201.</title>
        <authorList>
            <person name="Sharma G."/>
            <person name="Subramanian S."/>
        </authorList>
    </citation>
    <scope>NUCLEOTIDE SEQUENCE [LARGE SCALE GENOMIC DNA]</scope>
    <source>
        <strain evidence="4 5">DSM 15201</strain>
    </source>
</reference>
<dbReference type="CDD" id="cd00009">
    <property type="entry name" value="AAA"/>
    <property type="match status" value="1"/>
</dbReference>
<dbReference type="PRINTS" id="PR01590">
    <property type="entry name" value="HTHFIS"/>
</dbReference>
<dbReference type="SUPFAM" id="SSF52540">
    <property type="entry name" value="P-loop containing nucleoside triphosphate hydrolases"/>
    <property type="match status" value="1"/>
</dbReference>
<keyword evidence="2" id="KW-0067">ATP-binding</keyword>
<evidence type="ECO:0000313" key="4">
    <source>
        <dbReference type="EMBL" id="KIG17724.1"/>
    </source>
</evidence>
<evidence type="ECO:0000256" key="2">
    <source>
        <dbReference type="ARBA" id="ARBA00022840"/>
    </source>
</evidence>
<dbReference type="GO" id="GO:0006355">
    <property type="term" value="P:regulation of DNA-templated transcription"/>
    <property type="evidence" value="ECO:0007669"/>
    <property type="project" value="InterPro"/>
</dbReference>
<name>A0A0C1ZJU6_9BACT</name>
<dbReference type="PROSITE" id="PS50045">
    <property type="entry name" value="SIGMA54_INTERACT_4"/>
    <property type="match status" value="1"/>
</dbReference>
<dbReference type="RefSeq" id="WP_052548149.1">
    <property type="nucleotide sequence ID" value="NZ_JMCC02000021.1"/>
</dbReference>
<dbReference type="InterPro" id="IPR027417">
    <property type="entry name" value="P-loop_NTPase"/>
</dbReference>
<dbReference type="EMBL" id="JMCC02000021">
    <property type="protein sequence ID" value="KIG17724.1"/>
    <property type="molecule type" value="Genomic_DNA"/>
</dbReference>
<dbReference type="InterPro" id="IPR009057">
    <property type="entry name" value="Homeodomain-like_sf"/>
</dbReference>
<dbReference type="Gene3D" id="1.10.10.60">
    <property type="entry name" value="Homeodomain-like"/>
    <property type="match status" value="1"/>
</dbReference>
<dbReference type="Gene3D" id="1.10.8.60">
    <property type="match status" value="1"/>
</dbReference>
<dbReference type="GO" id="GO:0043565">
    <property type="term" value="F:sequence-specific DNA binding"/>
    <property type="evidence" value="ECO:0007669"/>
    <property type="project" value="InterPro"/>
</dbReference>
<evidence type="ECO:0000256" key="1">
    <source>
        <dbReference type="ARBA" id="ARBA00022741"/>
    </source>
</evidence>
<dbReference type="GO" id="GO:0005524">
    <property type="term" value="F:ATP binding"/>
    <property type="evidence" value="ECO:0007669"/>
    <property type="project" value="UniProtKB-KW"/>
</dbReference>
<dbReference type="Gene3D" id="3.40.50.300">
    <property type="entry name" value="P-loop containing nucleotide triphosphate hydrolases"/>
    <property type="match status" value="1"/>
</dbReference>
<accession>A0A0C1ZJU6</accession>
<dbReference type="InterPro" id="IPR002078">
    <property type="entry name" value="Sigma_54_int"/>
</dbReference>
<comment type="caution">
    <text evidence="4">The sequence shown here is derived from an EMBL/GenBank/DDBJ whole genome shotgun (WGS) entry which is preliminary data.</text>
</comment>
<proteinExistence type="predicted"/>
<dbReference type="SUPFAM" id="SSF46689">
    <property type="entry name" value="Homeodomain-like"/>
    <property type="match status" value="1"/>
</dbReference>